<keyword evidence="1" id="KW-0732">Signal</keyword>
<sequence>MWQWLWMGLALWCASGCSCGEPPVESQLEVGFEKPTDGQRLVLSDDEDAATDGFQHEVVVRARDTSNRPVKLSSAKLEMRTPSEQGWTPGPSAIIEGDTARFPAALLPPRTNVLQVTVEEAGSRRTATQRISVTVTSEPPSVDLTQPAEGQVLLETDDADPDAPGYQLRFSVNAVGLSGRQGTLYCEQACGVPPTDFTVAGNGSTQVEVTLSQFACESQEAQCYAVVRNGDDEVTSGRRHITLDTVSPRVELAWPVAAVASTTFRVEATVGCTEPGVMATLSRMGEPDLSAPVISGGVTFPAVTVPVDGDYRFTLRVSDAGGNVSTREVPVTVASTAPTLKLTVPKTLSEDPVDNRFDNGVQVRVGVQADSLPPGTEVTFFTSVTGKFASPQRAVTDGERKTSFLAQLAGGANTVQACVRNAAGLEQCLAETVTVITGQPVCRIISPDNGILLPTTGMNTSVRVESGAGPVTVVALDGNGNERGRGTAVAASGSAVVPLLLESDGAYQLLAFCPGGATSQLLSLELDSTPPALTFNVRGVPAGETLLGFGLNDTSLAPGMQVALAVNTDPYASVLVTGCAMPAGVAGQADAAGTLVLRDVSVPLSGTCSLTVAATDLAGNTREQFRELTLAFAPSTLAFETPATGRYLGATDGIVLPSGGLSVAVTLRMNTQAAGTLRLLRGATQIASVPVAANELTKRFNTVELEEGSNVLRAELLGPGGTVACATVLLLVDTQPGNIALEIPAASPAPVYIVNSDVTPEESGIQAPLKYAANGRSANAVVDICASVAPSQDAAPCRDGSGWYTLAANVPAFTPDFAFPDGRYALRAVLDDGAISVSQSVNITVDSTEPVVRAVELVGDANGDRRLNAAELPSGSVQLRVTIDGLEDGRPVQVRSASNPGILYGQGTASGGVATVSLESMPTGIEADYALVVMVTDAAGNQNRVLNPTPFYPLNTAAFLSFRLDRVAPSLVVSAPTRAEFGLADDSSPANGFQLRAVVNTSADVGTGGVRMWLSPGGSPVSLTPAELVATHEFTVPGTGKTEYTLSLVAVDTSGNETSVVRTLTVDLDAPTVALVAPAAGAVYNNTDIPVQVNVGGDDVSTVSILSQVGSAPGTVVGTLPVVSGVAQGTLNFPVGVQTVSAVARDTAGNAGIDAKANVDVRIPGCAITLTTPSEPVATLLAQDDLDPAVEGLQYRLVGTTPACSGREVFLYRGGAIPPVTSTTADPVTGQFFFDLTLADGEQTRLAVEVFNISGLRTVDFVDVTVDITPPVITSISPSPTALFFVASTNAYLFPSPAPDRVVDMSPGGDANAVFTLTVTQGVGSKVRAFYKGEPVSSEFAISASPETLDVPVTLPHNTQGTLEVRVVDASGNTARHTVAATVDVVPPAVPTVTMALVTGQERAAKVQVSWTASGDDGLSGMPVGYDLRWTVNAQLPNGIENESVFFGGKVKQETGNLLPATATAYTLTLPPLARYSIQLRPRDEIGNYAAFAVQPPIDNFWRQVTVTNPGAASNSYATYISARGDLNADGKEDLVVTGVLGVPGSAYVYYGTSDPVASPPVRQELTVPETATQAFGSDFDVGDAGNATSEPVADLLVGARGWTSNAGRAFLYFGRKNQTLDTAGPIEFRNDTNITGATLGGSVKMIQDINGDGLHELLLSSHGETPGKVYLFYSRTQEAWRALGTGCNATSACVVLTSKSDKVFTAPTEMVFFGRSRGYARLGDITGDGVADFTLPASHERVNNLYVYSGAAVHALGRNVSTTDALQVLHQGPDTTGNSQNGFGNEAFGGVNLAGGPGLDLVASSATQNKVFVYRDGGASGFPTAPLEIVGGGRFGNALALGDLNGDGRADIAVGQNVVGQNAAAVFYNQGIPGAEFDLGQENGFWQSKLASTTSFGISLTVLDFNGDGKMDLAVGDSQSNPARVVVYY</sequence>
<name>E3FN52_STIAD</name>
<dbReference type="KEGG" id="sur:STAUR_6583"/>
<dbReference type="Gene3D" id="2.130.10.130">
    <property type="entry name" value="Integrin alpha, N-terminal"/>
    <property type="match status" value="3"/>
</dbReference>
<keyword evidence="3" id="KW-0325">Glycoprotein</keyword>
<dbReference type="SUPFAM" id="SSF69318">
    <property type="entry name" value="Integrin alpha N-terminal domain"/>
    <property type="match status" value="1"/>
</dbReference>
<dbReference type="HOGENOM" id="CLU_235208_0_0_7"/>
<dbReference type="InterPro" id="IPR013519">
    <property type="entry name" value="Int_alpha_beta-p"/>
</dbReference>
<dbReference type="Proteomes" id="UP000001351">
    <property type="component" value="Chromosome"/>
</dbReference>
<reference evidence="5 6" key="1">
    <citation type="journal article" date="2011" name="Mol. Biol. Evol.">
        <title>Comparative genomic analysis of fruiting body formation in Myxococcales.</title>
        <authorList>
            <person name="Huntley S."/>
            <person name="Hamann N."/>
            <person name="Wegener-Feldbrugge S."/>
            <person name="Treuner-Lange A."/>
            <person name="Kube M."/>
            <person name="Reinhardt R."/>
            <person name="Klages S."/>
            <person name="Muller R."/>
            <person name="Ronning C.M."/>
            <person name="Nierman W.C."/>
            <person name="Sogaard-Andersen L."/>
        </authorList>
    </citation>
    <scope>NUCLEOTIDE SEQUENCE [LARGE SCALE GENOMIC DNA]</scope>
    <source>
        <strain evidence="5 6">DW4/3-1</strain>
    </source>
</reference>
<dbReference type="STRING" id="378806.STAUR_6583"/>
<dbReference type="Pfam" id="PF13517">
    <property type="entry name" value="FG-GAP_3"/>
    <property type="match status" value="1"/>
</dbReference>
<dbReference type="SMART" id="SM00191">
    <property type="entry name" value="Int_alpha"/>
    <property type="match status" value="5"/>
</dbReference>
<dbReference type="Pfam" id="PF12245">
    <property type="entry name" value="Big_3_2"/>
    <property type="match status" value="1"/>
</dbReference>
<dbReference type="Pfam" id="PF01839">
    <property type="entry name" value="FG-GAP"/>
    <property type="match status" value="1"/>
</dbReference>
<dbReference type="eggNOG" id="COG2911">
    <property type="taxonomic scope" value="Bacteria"/>
</dbReference>
<evidence type="ECO:0000256" key="3">
    <source>
        <dbReference type="ARBA" id="ARBA00023180"/>
    </source>
</evidence>
<evidence type="ECO:0000256" key="2">
    <source>
        <dbReference type="ARBA" id="ARBA00022737"/>
    </source>
</evidence>
<keyword evidence="2" id="KW-0677">Repeat</keyword>
<dbReference type="InterPro" id="IPR024881">
    <property type="entry name" value="Tip"/>
</dbReference>
<evidence type="ECO:0000256" key="1">
    <source>
        <dbReference type="ARBA" id="ARBA00022729"/>
    </source>
</evidence>
<gene>
    <name evidence="5" type="ordered locus">STAUR_6583</name>
</gene>
<evidence type="ECO:0000313" key="5">
    <source>
        <dbReference type="EMBL" id="ADO74340.1"/>
    </source>
</evidence>
<organism evidence="5 6">
    <name type="scientific">Stigmatella aurantiaca (strain DW4/3-1)</name>
    <dbReference type="NCBI Taxonomy" id="378806"/>
    <lineage>
        <taxon>Bacteria</taxon>
        <taxon>Pseudomonadati</taxon>
        <taxon>Myxococcota</taxon>
        <taxon>Myxococcia</taxon>
        <taxon>Myxococcales</taxon>
        <taxon>Cystobacterineae</taxon>
        <taxon>Archangiaceae</taxon>
        <taxon>Stigmatella</taxon>
    </lineage>
</organism>
<dbReference type="PANTHER" id="PTHR13412:SF0">
    <property type="entry name" value="T-CELL IMMUNOMODULATORY PROTEIN"/>
    <property type="match status" value="1"/>
</dbReference>
<dbReference type="InterPro" id="IPR028994">
    <property type="entry name" value="Integrin_alpha_N"/>
</dbReference>
<dbReference type="InterPro" id="IPR022038">
    <property type="entry name" value="Ig-like_bact"/>
</dbReference>
<dbReference type="EMBL" id="CP002271">
    <property type="protein sequence ID" value="ADO74340.1"/>
    <property type="molecule type" value="Genomic_DNA"/>
</dbReference>
<dbReference type="PANTHER" id="PTHR13412">
    <property type="entry name" value="T-CELL IMMUNOMODULATORY PROTEIN HOMOLOG"/>
    <property type="match status" value="1"/>
</dbReference>
<evidence type="ECO:0000259" key="4">
    <source>
        <dbReference type="Pfam" id="PF12245"/>
    </source>
</evidence>
<evidence type="ECO:0000313" key="6">
    <source>
        <dbReference type="Proteomes" id="UP000001351"/>
    </source>
</evidence>
<proteinExistence type="predicted"/>
<protein>
    <recommendedName>
        <fullName evidence="4">Ig-like domain-containing protein</fullName>
    </recommendedName>
</protein>
<dbReference type="InterPro" id="IPR013517">
    <property type="entry name" value="FG-GAP"/>
</dbReference>
<feature type="domain" description="Ig-like" evidence="4">
    <location>
        <begin position="905"/>
        <end position="945"/>
    </location>
</feature>
<keyword evidence="6" id="KW-1185">Reference proteome</keyword>
<accession>E3FN52</accession>